<dbReference type="InterPro" id="IPR011701">
    <property type="entry name" value="MFS"/>
</dbReference>
<feature type="transmembrane region" description="Helical" evidence="5">
    <location>
        <begin position="309"/>
        <end position="331"/>
    </location>
</feature>
<feature type="transmembrane region" description="Helical" evidence="5">
    <location>
        <begin position="255"/>
        <end position="273"/>
    </location>
</feature>
<keyword evidence="2 5" id="KW-0812">Transmembrane</keyword>
<comment type="subcellular location">
    <subcellularLocation>
        <location evidence="1">Cell membrane</location>
        <topology evidence="1">Multi-pass membrane protein</topology>
    </subcellularLocation>
</comment>
<protein>
    <submittedName>
        <fullName evidence="7">MFS transporter</fullName>
    </submittedName>
</protein>
<feature type="transmembrane region" description="Helical" evidence="5">
    <location>
        <begin position="174"/>
        <end position="193"/>
    </location>
</feature>
<feature type="transmembrane region" description="Helical" evidence="5">
    <location>
        <begin position="58"/>
        <end position="78"/>
    </location>
</feature>
<sequence>MKKVSLTSAPTKEPVVTPAFVFAWLVNFAQFMIFYVLVTTMAGYAVKEFAANNASAGLASSAFVIGATGARVFSGFLVDAVGRRRVLFTALVLIIVTCAFYIPAHSLGLLITVRIIHGIGYAFASTAVMAVAQSVIPSSRRAEGTGYFALGTTLATAIGPALGLWLVGSVGYTTMFQVVIGMSIVAFLLSLLVRSPEAHGHSEHAHPHRPTFNLSAIVHPKVAPIGFFMLLVGICYAGVITYLNGYSEDNNLVTGAKYFFLAYALVTLVMRFVLGKIQDQKGDNIVIYLGLVTFAIALVVLAFSTQDWMVILAGALTGLGYGSLMPAAQAISVKAVEPHQMGAGISTLFLLLDVGVGFGPILLGMIVSATSYQVMYTMLAGLVVISAAVYFLVHGRKVS</sequence>
<dbReference type="InterPro" id="IPR020846">
    <property type="entry name" value="MFS_dom"/>
</dbReference>
<reference evidence="7" key="1">
    <citation type="submission" date="2022-02" db="EMBL/GenBank/DDBJ databases">
        <title>Corynebacterium sp. from urogenital microbiome.</title>
        <authorList>
            <person name="Cappelli E.A."/>
            <person name="Ribeiro T.G."/>
            <person name="Peixe L."/>
        </authorList>
    </citation>
    <scope>NUCLEOTIDE SEQUENCE</scope>
    <source>
        <strain evidence="7">C9Ua_112</strain>
    </source>
</reference>
<evidence type="ECO:0000259" key="6">
    <source>
        <dbReference type="PROSITE" id="PS50850"/>
    </source>
</evidence>
<dbReference type="PANTHER" id="PTHR23531:SF1">
    <property type="entry name" value="QUINOLENE RESISTANCE PROTEIN NORA"/>
    <property type="match status" value="1"/>
</dbReference>
<dbReference type="Pfam" id="PF07690">
    <property type="entry name" value="MFS_1"/>
    <property type="match status" value="1"/>
</dbReference>
<feature type="transmembrane region" description="Helical" evidence="5">
    <location>
        <begin position="222"/>
        <end position="243"/>
    </location>
</feature>
<feature type="transmembrane region" description="Helical" evidence="5">
    <location>
        <begin position="373"/>
        <end position="393"/>
    </location>
</feature>
<evidence type="ECO:0000313" key="8">
    <source>
        <dbReference type="Proteomes" id="UP001146505"/>
    </source>
</evidence>
<dbReference type="PROSITE" id="PS00216">
    <property type="entry name" value="SUGAR_TRANSPORT_1"/>
    <property type="match status" value="1"/>
</dbReference>
<proteinExistence type="predicted"/>
<evidence type="ECO:0000256" key="1">
    <source>
        <dbReference type="ARBA" id="ARBA00004651"/>
    </source>
</evidence>
<dbReference type="SUPFAM" id="SSF103473">
    <property type="entry name" value="MFS general substrate transporter"/>
    <property type="match status" value="1"/>
</dbReference>
<dbReference type="Proteomes" id="UP001146505">
    <property type="component" value="Unassembled WGS sequence"/>
</dbReference>
<dbReference type="GeneID" id="301812070"/>
<dbReference type="GO" id="GO:0005886">
    <property type="term" value="C:plasma membrane"/>
    <property type="evidence" value="ECO:0007669"/>
    <property type="project" value="UniProtKB-SubCell"/>
</dbReference>
<dbReference type="GO" id="GO:0022857">
    <property type="term" value="F:transmembrane transporter activity"/>
    <property type="evidence" value="ECO:0007669"/>
    <property type="project" value="InterPro"/>
</dbReference>
<feature type="transmembrane region" description="Helical" evidence="5">
    <location>
        <begin position="147"/>
        <end position="168"/>
    </location>
</feature>
<dbReference type="Gene3D" id="1.20.1250.20">
    <property type="entry name" value="MFS general substrate transporter like domains"/>
    <property type="match status" value="1"/>
</dbReference>
<feature type="transmembrane region" description="Helical" evidence="5">
    <location>
        <begin position="343"/>
        <end position="367"/>
    </location>
</feature>
<feature type="transmembrane region" description="Helical" evidence="5">
    <location>
        <begin position="115"/>
        <end position="135"/>
    </location>
</feature>
<evidence type="ECO:0000256" key="4">
    <source>
        <dbReference type="ARBA" id="ARBA00023136"/>
    </source>
</evidence>
<feature type="transmembrane region" description="Helical" evidence="5">
    <location>
        <begin position="285"/>
        <end position="303"/>
    </location>
</feature>
<feature type="transmembrane region" description="Helical" evidence="5">
    <location>
        <begin position="85"/>
        <end position="103"/>
    </location>
</feature>
<dbReference type="CDD" id="cd17489">
    <property type="entry name" value="MFS_YfcJ_like"/>
    <property type="match status" value="1"/>
</dbReference>
<keyword evidence="3 5" id="KW-1133">Transmembrane helix</keyword>
<feature type="domain" description="Major facilitator superfamily (MFS) profile" evidence="6">
    <location>
        <begin position="19"/>
        <end position="398"/>
    </location>
</feature>
<dbReference type="InterPro" id="IPR036259">
    <property type="entry name" value="MFS_trans_sf"/>
</dbReference>
<gene>
    <name evidence="7" type="ORF">L8U58_00835</name>
</gene>
<dbReference type="AlphaFoldDB" id="A0A9X3M544"/>
<dbReference type="PROSITE" id="PS50850">
    <property type="entry name" value="MFS"/>
    <property type="match status" value="1"/>
</dbReference>
<dbReference type="InterPro" id="IPR052714">
    <property type="entry name" value="MFS_Exporter"/>
</dbReference>
<evidence type="ECO:0000256" key="2">
    <source>
        <dbReference type="ARBA" id="ARBA00022692"/>
    </source>
</evidence>
<keyword evidence="8" id="KW-1185">Reference proteome</keyword>
<feature type="transmembrane region" description="Helical" evidence="5">
    <location>
        <begin position="21"/>
        <end position="46"/>
    </location>
</feature>
<organism evidence="7 8">
    <name type="scientific">Corynebacterium macclintockiae</name>
    <dbReference type="NCBI Taxonomy" id="2913501"/>
    <lineage>
        <taxon>Bacteria</taxon>
        <taxon>Bacillati</taxon>
        <taxon>Actinomycetota</taxon>
        <taxon>Actinomycetes</taxon>
        <taxon>Mycobacteriales</taxon>
        <taxon>Corynebacteriaceae</taxon>
        <taxon>Corynebacterium</taxon>
    </lineage>
</organism>
<dbReference type="InterPro" id="IPR005829">
    <property type="entry name" value="Sugar_transporter_CS"/>
</dbReference>
<accession>A0A9X3M544</accession>
<evidence type="ECO:0000256" key="3">
    <source>
        <dbReference type="ARBA" id="ARBA00022989"/>
    </source>
</evidence>
<dbReference type="RefSeq" id="WP_269954488.1">
    <property type="nucleotide sequence ID" value="NZ_JAKMUV010000001.1"/>
</dbReference>
<evidence type="ECO:0000256" key="5">
    <source>
        <dbReference type="SAM" id="Phobius"/>
    </source>
</evidence>
<keyword evidence="4 5" id="KW-0472">Membrane</keyword>
<dbReference type="PANTHER" id="PTHR23531">
    <property type="entry name" value="QUINOLENE RESISTANCE PROTEIN NORA"/>
    <property type="match status" value="1"/>
</dbReference>
<comment type="caution">
    <text evidence="7">The sequence shown here is derived from an EMBL/GenBank/DDBJ whole genome shotgun (WGS) entry which is preliminary data.</text>
</comment>
<dbReference type="EMBL" id="JAKMUV010000001">
    <property type="protein sequence ID" value="MCZ9304097.1"/>
    <property type="molecule type" value="Genomic_DNA"/>
</dbReference>
<name>A0A9X3M544_9CORY</name>
<evidence type="ECO:0000313" key="7">
    <source>
        <dbReference type="EMBL" id="MCZ9304097.1"/>
    </source>
</evidence>